<comment type="caution">
    <text evidence="2">The sequence shown here is derived from an EMBL/GenBank/DDBJ whole genome shotgun (WGS) entry which is preliminary data.</text>
</comment>
<evidence type="ECO:0000313" key="2">
    <source>
        <dbReference type="EMBL" id="MBO7748031.1"/>
    </source>
</evidence>
<keyword evidence="3" id="KW-1185">Reference proteome</keyword>
<feature type="signal peptide" evidence="1">
    <location>
        <begin position="1"/>
        <end position="32"/>
    </location>
</feature>
<reference evidence="2 3" key="1">
    <citation type="submission" date="2021-03" db="EMBL/GenBank/DDBJ databases">
        <title>Paenibacillus artemisicola MWE-103 whole genome sequence.</title>
        <authorList>
            <person name="Ham Y.J."/>
        </authorList>
    </citation>
    <scope>NUCLEOTIDE SEQUENCE [LARGE SCALE GENOMIC DNA]</scope>
    <source>
        <strain evidence="2 3">MWE-103</strain>
    </source>
</reference>
<feature type="chain" id="PRO_5046976173" evidence="1">
    <location>
        <begin position="33"/>
        <end position="832"/>
    </location>
</feature>
<evidence type="ECO:0000313" key="3">
    <source>
        <dbReference type="Proteomes" id="UP000670947"/>
    </source>
</evidence>
<keyword evidence="1" id="KW-0732">Signal</keyword>
<dbReference type="EMBL" id="JAGGDJ010000045">
    <property type="protein sequence ID" value="MBO7748031.1"/>
    <property type="molecule type" value="Genomic_DNA"/>
</dbReference>
<dbReference type="Proteomes" id="UP000670947">
    <property type="component" value="Unassembled WGS sequence"/>
</dbReference>
<dbReference type="RefSeq" id="WP_208850638.1">
    <property type="nucleotide sequence ID" value="NZ_JAGGDJ010000045.1"/>
</dbReference>
<accession>A0ABS3WIW2</accession>
<name>A0ABS3WIW2_9BACL</name>
<protein>
    <submittedName>
        <fullName evidence="2">Uncharacterized protein</fullName>
    </submittedName>
</protein>
<evidence type="ECO:0000256" key="1">
    <source>
        <dbReference type="SAM" id="SignalP"/>
    </source>
</evidence>
<sequence>MRKLQRAGMSMLIASTVLLPTAGLLQPLSVSAATVSSAAVNKIKAISLGGGSYAQVTDLQFLYGNNEKTAYFTVTVYNNAKSELDFSDYWVELWTKGGSKYTIKMDDRDTKKNKIVSKTSTDFHFTAKVNASMNLSDFKFRVVKWDFSQPDYTRNIGEASVPSGYNPVVPAATGKVVKYGGLKMSSILAKSQFVALNGQLEGALVYRVTNYSGQSIALNNLNFYIKRSGGTLSKLSVETTADQQLPPGGSKEIQLFGTLPTTKIDPNMQLIVTGMNDETKVESPVASYQIKALSLDKVYVKPGTSGKLTIDSTLINTKIRDAYYSQDGNTQLLSMYLNFNNIGKNSVTLPNYSYYILTSDGAMYPAKQTQTQTTALELSPNIAKEQYLQFTLPANAKSNSLKLIIRKTSDENKKGFAVGLFQVPPKSTGSGTTTGTVKYMTQQGMLEFSVTHGERLPWGDQDLINAMITVRNPEANTKSLPNLKATIQVEGYTVDDKNVQLIKTDQNVALNNLGTTTYIVSTKIPYTFLSKNVNVVLSEVNGEDGAGATTIGSFALTANSMQLPLVLASNSMKITGSGRSADLKLAQIQTYKNEDDKTKLLYAEFDYTSLEQRFSNLANLQAYFKMKDGSYVPATFLNIKDKVTFNKASQVMAYASFPEDYDLTNAQLVIGQGITQGQFTAPDGTPDGFINAVNYQLPTENTDVKSTFEDLVVNPYQITLKKLSPNLQDAYKLNIDFTYDLAKIKEFEKTAGAHKLVVEVEDQGNKYEQSFDFETGNGALVVGEDQKASVSFEDQKLWGTIYREFTVNVYDEFQGHKKLLASQKVNTAGSNL</sequence>
<organism evidence="2 3">
    <name type="scientific">Paenibacillus artemisiicola</name>
    <dbReference type="NCBI Taxonomy" id="1172618"/>
    <lineage>
        <taxon>Bacteria</taxon>
        <taxon>Bacillati</taxon>
        <taxon>Bacillota</taxon>
        <taxon>Bacilli</taxon>
        <taxon>Bacillales</taxon>
        <taxon>Paenibacillaceae</taxon>
        <taxon>Paenibacillus</taxon>
    </lineage>
</organism>
<gene>
    <name evidence="2" type="ORF">I8J29_27940</name>
</gene>
<proteinExistence type="predicted"/>